<reference evidence="9 10" key="2">
    <citation type="journal article" date="2011" name="Stand. Genomic Sci.">
        <title>Complete genome sequence of Tolumonas auensis type strain (TA 4).</title>
        <authorList>
            <person name="Chertkov O."/>
            <person name="Copeland A."/>
            <person name="Lucas S."/>
            <person name="Lapidus A."/>
            <person name="Berry K.W."/>
            <person name="Detter J.C."/>
            <person name="Del Rio T.G."/>
            <person name="Hammon N."/>
            <person name="Dalin E."/>
            <person name="Tice H."/>
            <person name="Pitluck S."/>
            <person name="Richardson P."/>
            <person name="Bruce D."/>
            <person name="Goodwin L."/>
            <person name="Han C."/>
            <person name="Tapia R."/>
            <person name="Saunders E."/>
            <person name="Schmutz J."/>
            <person name="Brettin T."/>
            <person name="Larimer F."/>
            <person name="Land M."/>
            <person name="Hauser L."/>
            <person name="Spring S."/>
            <person name="Rohde M."/>
            <person name="Kyrpides N.C."/>
            <person name="Ivanova N."/>
            <person name="Goker M."/>
            <person name="Beller H.R."/>
            <person name="Klenk H.P."/>
            <person name="Woyke T."/>
        </authorList>
    </citation>
    <scope>NUCLEOTIDE SEQUENCE [LARGE SCALE GENOMIC DNA]</scope>
    <source>
        <strain evidence="10">DSM 9187 / TA4</strain>
    </source>
</reference>
<accession>C4LCK0</accession>
<proteinExistence type="inferred from homology"/>
<feature type="compositionally biased region" description="Basic and acidic residues" evidence="7">
    <location>
        <begin position="127"/>
        <end position="138"/>
    </location>
</feature>
<comment type="similarity">
    <text evidence="2 6">Belongs to the bacterial solute-binding protein 9 family.</text>
</comment>
<dbReference type="Pfam" id="PF01297">
    <property type="entry name" value="ZnuA"/>
    <property type="match status" value="1"/>
</dbReference>
<dbReference type="GO" id="GO:0030001">
    <property type="term" value="P:metal ion transport"/>
    <property type="evidence" value="ECO:0007669"/>
    <property type="project" value="InterPro"/>
</dbReference>
<dbReference type="RefSeq" id="WP_015879953.1">
    <property type="nucleotide sequence ID" value="NC_012691.1"/>
</dbReference>
<evidence type="ECO:0000313" key="9">
    <source>
        <dbReference type="EMBL" id="ACQ94504.1"/>
    </source>
</evidence>
<dbReference type="GO" id="GO:0030313">
    <property type="term" value="C:cell envelope"/>
    <property type="evidence" value="ECO:0007669"/>
    <property type="project" value="UniProtKB-SubCell"/>
</dbReference>
<dbReference type="KEGG" id="tau:Tola_2915"/>
<reference evidence="10" key="1">
    <citation type="submission" date="2009-05" db="EMBL/GenBank/DDBJ databases">
        <title>Complete sequence of Tolumonas auensis DSM 9187.</title>
        <authorList>
            <consortium name="US DOE Joint Genome Institute"/>
            <person name="Lucas S."/>
            <person name="Copeland A."/>
            <person name="Lapidus A."/>
            <person name="Glavina del Rio T."/>
            <person name="Tice H."/>
            <person name="Bruce D."/>
            <person name="Goodwin L."/>
            <person name="Pitluck S."/>
            <person name="Chertkov O."/>
            <person name="Brettin T."/>
            <person name="Detter J.C."/>
            <person name="Han C."/>
            <person name="Larimer F."/>
            <person name="Land M."/>
            <person name="Hauser L."/>
            <person name="Kyrpides N."/>
            <person name="Mikhailova N."/>
            <person name="Spring S."/>
            <person name="Beller H."/>
        </authorList>
    </citation>
    <scope>NUCLEOTIDE SEQUENCE [LARGE SCALE GENOMIC DNA]</scope>
    <source>
        <strain evidence="10">DSM 9187 / TA4</strain>
    </source>
</reference>
<name>C4LCK0_TOLAT</name>
<dbReference type="PRINTS" id="PR00691">
    <property type="entry name" value="ADHESINB"/>
</dbReference>
<dbReference type="InterPro" id="IPR006129">
    <property type="entry name" value="AdhesinB"/>
</dbReference>
<evidence type="ECO:0000313" key="10">
    <source>
        <dbReference type="Proteomes" id="UP000009073"/>
    </source>
</evidence>
<evidence type="ECO:0000256" key="7">
    <source>
        <dbReference type="SAM" id="MobiDB-lite"/>
    </source>
</evidence>
<dbReference type="STRING" id="595494.Tola_2915"/>
<comment type="subcellular location">
    <subcellularLocation>
        <location evidence="1">Cell envelope</location>
    </subcellularLocation>
</comment>
<gene>
    <name evidence="9" type="ordered locus">Tola_2915</name>
</gene>
<evidence type="ECO:0000256" key="1">
    <source>
        <dbReference type="ARBA" id="ARBA00004196"/>
    </source>
</evidence>
<keyword evidence="10" id="KW-1185">Reference proteome</keyword>
<dbReference type="InterPro" id="IPR006127">
    <property type="entry name" value="ZnuA-like"/>
</dbReference>
<keyword evidence="5 8" id="KW-0732">Signal</keyword>
<evidence type="ECO:0000256" key="4">
    <source>
        <dbReference type="ARBA" id="ARBA00022723"/>
    </source>
</evidence>
<organism evidence="9 10">
    <name type="scientific">Tolumonas auensis (strain DSM 9187 / NBRC 110442 / TA 4)</name>
    <dbReference type="NCBI Taxonomy" id="595494"/>
    <lineage>
        <taxon>Bacteria</taxon>
        <taxon>Pseudomonadati</taxon>
        <taxon>Pseudomonadota</taxon>
        <taxon>Gammaproteobacteria</taxon>
        <taxon>Aeromonadales</taxon>
        <taxon>Aeromonadaceae</taxon>
        <taxon>Tolumonas</taxon>
    </lineage>
</organism>
<dbReference type="PANTHER" id="PTHR42953">
    <property type="entry name" value="HIGH-AFFINITY ZINC UPTAKE SYSTEM PROTEIN ZNUA-RELATED"/>
    <property type="match status" value="1"/>
</dbReference>
<feature type="signal peptide" evidence="8">
    <location>
        <begin position="1"/>
        <end position="23"/>
    </location>
</feature>
<dbReference type="PANTHER" id="PTHR42953:SF1">
    <property type="entry name" value="METAL-BINDING PROTEIN HI_0362-RELATED"/>
    <property type="match status" value="1"/>
</dbReference>
<evidence type="ECO:0000256" key="5">
    <source>
        <dbReference type="ARBA" id="ARBA00022729"/>
    </source>
</evidence>
<evidence type="ECO:0000256" key="8">
    <source>
        <dbReference type="SAM" id="SignalP"/>
    </source>
</evidence>
<dbReference type="HOGENOM" id="CLU_016838_1_1_6"/>
<feature type="chain" id="PRO_5002940377" evidence="8">
    <location>
        <begin position="24"/>
        <end position="314"/>
    </location>
</feature>
<evidence type="ECO:0000256" key="2">
    <source>
        <dbReference type="ARBA" id="ARBA00011028"/>
    </source>
</evidence>
<protein>
    <submittedName>
        <fullName evidence="9">Periplasmic solute binding protein</fullName>
    </submittedName>
</protein>
<dbReference type="PRINTS" id="PR00690">
    <property type="entry name" value="ADHESNFAMILY"/>
</dbReference>
<dbReference type="SUPFAM" id="SSF53807">
    <property type="entry name" value="Helical backbone' metal receptor"/>
    <property type="match status" value="1"/>
</dbReference>
<evidence type="ECO:0000256" key="6">
    <source>
        <dbReference type="RuleBase" id="RU003512"/>
    </source>
</evidence>
<keyword evidence="3 6" id="KW-0813">Transport</keyword>
<dbReference type="GO" id="GO:0007155">
    <property type="term" value="P:cell adhesion"/>
    <property type="evidence" value="ECO:0007669"/>
    <property type="project" value="InterPro"/>
</dbReference>
<feature type="region of interest" description="Disordered" evidence="7">
    <location>
        <begin position="120"/>
        <end position="147"/>
    </location>
</feature>
<dbReference type="CDD" id="cd01137">
    <property type="entry name" value="PsaA"/>
    <property type="match status" value="1"/>
</dbReference>
<dbReference type="EMBL" id="CP001616">
    <property type="protein sequence ID" value="ACQ94504.1"/>
    <property type="molecule type" value="Genomic_DNA"/>
</dbReference>
<dbReference type="InterPro" id="IPR050492">
    <property type="entry name" value="Bact_metal-bind_prot9"/>
</dbReference>
<dbReference type="AlphaFoldDB" id="C4LCK0"/>
<keyword evidence="4" id="KW-0479">Metal-binding</keyword>
<dbReference type="OrthoDB" id="9793396at2"/>
<sequence>MRFSHCLTSVLLSSSLCSPFVLADDKIPVIASFSILGDLVQQVGGEHVTVSTLVSPNGDAHVYQPTPQDTIRLTKSQLFVVNGLGFEGWMERLVSASHYKGKVITASAGIHVLAFGDEEQNQPDDADEHHDEADEHQHGSQNPHAWHSIPNTIQYVRNIADGLSQIDPAHKADYQTNAGNYIQQLEQLDKSLLQEFAAIPAEKRKMITSHDAFGYLSARYQITTIAPQGVSTESEASASDIAKIIKQIRKENIKALFVENISDPRLMQQISKETSVKPGQPLFSDALSDDKGPAPTYLEMMRYNTAQILAALKQ</sequence>
<dbReference type="Gene3D" id="3.40.50.1980">
    <property type="entry name" value="Nitrogenase molybdenum iron protein domain"/>
    <property type="match status" value="2"/>
</dbReference>
<dbReference type="eggNOG" id="COG0803">
    <property type="taxonomic scope" value="Bacteria"/>
</dbReference>
<evidence type="ECO:0000256" key="3">
    <source>
        <dbReference type="ARBA" id="ARBA00022448"/>
    </source>
</evidence>
<dbReference type="Proteomes" id="UP000009073">
    <property type="component" value="Chromosome"/>
</dbReference>
<dbReference type="GO" id="GO:0046872">
    <property type="term" value="F:metal ion binding"/>
    <property type="evidence" value="ECO:0007669"/>
    <property type="project" value="UniProtKB-KW"/>
</dbReference>
<dbReference type="InterPro" id="IPR006128">
    <property type="entry name" value="Lipoprotein_PsaA-like"/>
</dbReference>